<keyword evidence="1" id="KW-1133">Transmembrane helix</keyword>
<evidence type="ECO:0000313" key="4">
    <source>
        <dbReference type="EMBL" id="MCS5710171.1"/>
    </source>
</evidence>
<reference evidence="4" key="2">
    <citation type="journal article" date="2016" name="Genome Announc.">
        <title>Draft Genome Sequences of Two Novel Amoeba-Resistant Intranuclear Bacteria, 'Candidatus Berkiella cookevillensis' and 'Candidatus Berkiella aquae'.</title>
        <authorList>
            <person name="Mehari Y.T."/>
            <person name="Arivett B.A."/>
            <person name="Farone A.L."/>
            <person name="Gunderson J.H."/>
            <person name="Farone M.B."/>
        </authorList>
    </citation>
    <scope>NUCLEOTIDE SEQUENCE</scope>
    <source>
        <strain evidence="4">HT99</strain>
    </source>
</reference>
<protein>
    <recommendedName>
        <fullName evidence="2">CBU-0592-like domain-containing protein</fullName>
    </recommendedName>
</protein>
<feature type="domain" description="CBU-0592-like" evidence="2">
    <location>
        <begin position="10"/>
        <end position="83"/>
    </location>
</feature>
<proteinExistence type="predicted"/>
<name>A0A0Q9YWR0_9GAMM</name>
<feature type="transmembrane region" description="Helical" evidence="1">
    <location>
        <begin position="62"/>
        <end position="81"/>
    </location>
</feature>
<feature type="transmembrane region" description="Helical" evidence="1">
    <location>
        <begin position="39"/>
        <end position="56"/>
    </location>
</feature>
<keyword evidence="5" id="KW-1185">Reference proteome</keyword>
<keyword evidence="1" id="KW-0812">Transmembrane</keyword>
<dbReference type="OrthoDB" id="5604754at2"/>
<dbReference type="EMBL" id="LKAJ01000010">
    <property type="protein sequence ID" value="KRG20563.1"/>
    <property type="molecule type" value="Genomic_DNA"/>
</dbReference>
<dbReference type="Proteomes" id="UP000051497">
    <property type="component" value="Unassembled WGS sequence"/>
</dbReference>
<dbReference type="InterPro" id="IPR058058">
    <property type="entry name" value="CBU_0592-like"/>
</dbReference>
<sequence>MIELLTQMANLIGIIGVIVLVLAYYLLQSNRLSSKSISYSLMNVIGASFILYSLILDWNTPAVIMESVWIVISLAALFKAITKKNA</sequence>
<keyword evidence="1" id="KW-0472">Membrane</keyword>
<dbReference type="Pfam" id="PF26604">
    <property type="entry name" value="CBU_0592"/>
    <property type="match status" value="1"/>
</dbReference>
<dbReference type="AlphaFoldDB" id="A0A0Q9YWR0"/>
<evidence type="ECO:0000313" key="5">
    <source>
        <dbReference type="Proteomes" id="UP000051497"/>
    </source>
</evidence>
<dbReference type="NCBIfam" id="NF047864">
    <property type="entry name" value="CBU_0592_membra"/>
    <property type="match status" value="1"/>
</dbReference>
<evidence type="ECO:0000259" key="2">
    <source>
        <dbReference type="Pfam" id="PF26604"/>
    </source>
</evidence>
<organism evidence="3">
    <name type="scientific">Candidatus Berkiella aquae</name>
    <dbReference type="NCBI Taxonomy" id="295108"/>
    <lineage>
        <taxon>Bacteria</taxon>
        <taxon>Pseudomonadati</taxon>
        <taxon>Pseudomonadota</taxon>
        <taxon>Gammaproteobacteria</taxon>
        <taxon>Candidatus Berkiellales</taxon>
        <taxon>Candidatus Berkiellaceae</taxon>
        <taxon>Candidatus Berkiella</taxon>
    </lineage>
</organism>
<comment type="caution">
    <text evidence="3">The sequence shown here is derived from an EMBL/GenBank/DDBJ whole genome shotgun (WGS) entry which is preliminary data.</text>
</comment>
<gene>
    <name evidence="4" type="ORF">HT99x_001880</name>
    <name evidence="3" type="ORF">HT99x_02294</name>
</gene>
<accession>A0A0Q9YWR0</accession>
<evidence type="ECO:0000313" key="3">
    <source>
        <dbReference type="EMBL" id="KRG20563.1"/>
    </source>
</evidence>
<dbReference type="EMBL" id="LKAJ02000001">
    <property type="protein sequence ID" value="MCS5710171.1"/>
    <property type="molecule type" value="Genomic_DNA"/>
</dbReference>
<dbReference type="RefSeq" id="WP_083482931.1">
    <property type="nucleotide sequence ID" value="NZ_LKAJ02000001.1"/>
</dbReference>
<reference evidence="4" key="3">
    <citation type="submission" date="2021-06" db="EMBL/GenBank/DDBJ databases">
        <title>Genomic Description and Analysis of Intracellular Bacteria, Candidatus Berkiella cookevillensis and Candidatus Berkiella aquae.</title>
        <authorList>
            <person name="Kidane D.T."/>
            <person name="Mehari Y.T."/>
            <person name="Rice F.C."/>
            <person name="Arivett B.A."/>
            <person name="Farone A.L."/>
            <person name="Berk S.G."/>
            <person name="Farone M.B."/>
        </authorList>
    </citation>
    <scope>NUCLEOTIDE SEQUENCE</scope>
    <source>
        <strain evidence="4">HT99</strain>
    </source>
</reference>
<reference evidence="3" key="1">
    <citation type="submission" date="2015-09" db="EMBL/GenBank/DDBJ databases">
        <title>Draft Genome Sequences of Two Novel Amoeba-resistant Intranuclear Bacteria, Candidatus Berkiella cookevillensis and Candidatus Berkiella aquae.</title>
        <authorList>
            <person name="Mehari Y.T."/>
            <person name="Arivett B.A."/>
            <person name="Farone A.L."/>
            <person name="Gunderson J.H."/>
            <person name="Farone M.B."/>
        </authorList>
    </citation>
    <scope>NUCLEOTIDE SEQUENCE [LARGE SCALE GENOMIC DNA]</scope>
    <source>
        <strain evidence="3">HT99</strain>
    </source>
</reference>
<dbReference type="STRING" id="295108.HT99x_02294"/>
<evidence type="ECO:0000256" key="1">
    <source>
        <dbReference type="SAM" id="Phobius"/>
    </source>
</evidence>
<feature type="transmembrane region" description="Helical" evidence="1">
    <location>
        <begin position="6"/>
        <end position="27"/>
    </location>
</feature>